<feature type="transmembrane region" description="Helical" evidence="1">
    <location>
        <begin position="120"/>
        <end position="139"/>
    </location>
</feature>
<protein>
    <recommendedName>
        <fullName evidence="2">DUF6536 domain-containing protein</fullName>
    </recommendedName>
</protein>
<organism evidence="3 4">
    <name type="scientific">Aplosporella prunicola CBS 121167</name>
    <dbReference type="NCBI Taxonomy" id="1176127"/>
    <lineage>
        <taxon>Eukaryota</taxon>
        <taxon>Fungi</taxon>
        <taxon>Dikarya</taxon>
        <taxon>Ascomycota</taxon>
        <taxon>Pezizomycotina</taxon>
        <taxon>Dothideomycetes</taxon>
        <taxon>Dothideomycetes incertae sedis</taxon>
        <taxon>Botryosphaeriales</taxon>
        <taxon>Aplosporellaceae</taxon>
        <taxon>Aplosporella</taxon>
    </lineage>
</organism>
<feature type="transmembrane region" description="Helical" evidence="1">
    <location>
        <begin position="77"/>
        <end position="100"/>
    </location>
</feature>
<dbReference type="InterPro" id="IPR046623">
    <property type="entry name" value="DUF6536"/>
</dbReference>
<feature type="transmembrane region" description="Helical" evidence="1">
    <location>
        <begin position="505"/>
        <end position="525"/>
    </location>
</feature>
<evidence type="ECO:0000256" key="1">
    <source>
        <dbReference type="SAM" id="Phobius"/>
    </source>
</evidence>
<reference evidence="3" key="1">
    <citation type="journal article" date="2020" name="Stud. Mycol.">
        <title>101 Dothideomycetes genomes: a test case for predicting lifestyles and emergence of pathogens.</title>
        <authorList>
            <person name="Haridas S."/>
            <person name="Albert R."/>
            <person name="Binder M."/>
            <person name="Bloem J."/>
            <person name="Labutti K."/>
            <person name="Salamov A."/>
            <person name="Andreopoulos B."/>
            <person name="Baker S."/>
            <person name="Barry K."/>
            <person name="Bills G."/>
            <person name="Bluhm B."/>
            <person name="Cannon C."/>
            <person name="Castanera R."/>
            <person name="Culley D."/>
            <person name="Daum C."/>
            <person name="Ezra D."/>
            <person name="Gonzalez J."/>
            <person name="Henrissat B."/>
            <person name="Kuo A."/>
            <person name="Liang C."/>
            <person name="Lipzen A."/>
            <person name="Lutzoni F."/>
            <person name="Magnuson J."/>
            <person name="Mondo S."/>
            <person name="Nolan M."/>
            <person name="Ohm R."/>
            <person name="Pangilinan J."/>
            <person name="Park H.-J."/>
            <person name="Ramirez L."/>
            <person name="Alfaro M."/>
            <person name="Sun H."/>
            <person name="Tritt A."/>
            <person name="Yoshinaga Y."/>
            <person name="Zwiers L.-H."/>
            <person name="Turgeon B."/>
            <person name="Goodwin S."/>
            <person name="Spatafora J."/>
            <person name="Crous P."/>
            <person name="Grigoriev I."/>
        </authorList>
    </citation>
    <scope>NUCLEOTIDE SEQUENCE</scope>
    <source>
        <strain evidence="3">CBS 121167</strain>
    </source>
</reference>
<feature type="transmembrane region" description="Helical" evidence="1">
    <location>
        <begin position="610"/>
        <end position="637"/>
    </location>
</feature>
<feature type="transmembrane region" description="Helical" evidence="1">
    <location>
        <begin position="349"/>
        <end position="372"/>
    </location>
</feature>
<proteinExistence type="predicted"/>
<dbReference type="Proteomes" id="UP000799438">
    <property type="component" value="Unassembled WGS sequence"/>
</dbReference>
<dbReference type="RefSeq" id="XP_033398043.1">
    <property type="nucleotide sequence ID" value="XM_033543124.1"/>
</dbReference>
<dbReference type="OrthoDB" id="5429634at2759"/>
<keyword evidence="1" id="KW-1133">Transmembrane helix</keyword>
<keyword evidence="1" id="KW-0472">Membrane</keyword>
<dbReference type="PANTHER" id="PTHR35395:SF1">
    <property type="entry name" value="DUF6536 DOMAIN-CONTAINING PROTEIN"/>
    <property type="match status" value="1"/>
</dbReference>
<keyword evidence="1" id="KW-0812">Transmembrane</keyword>
<feature type="transmembrane region" description="Helical" evidence="1">
    <location>
        <begin position="443"/>
        <end position="462"/>
    </location>
</feature>
<evidence type="ECO:0000313" key="4">
    <source>
        <dbReference type="Proteomes" id="UP000799438"/>
    </source>
</evidence>
<dbReference type="EMBL" id="ML995484">
    <property type="protein sequence ID" value="KAF2142331.1"/>
    <property type="molecule type" value="Genomic_DNA"/>
</dbReference>
<accession>A0A6A6BIE4</accession>
<dbReference type="Pfam" id="PF20163">
    <property type="entry name" value="DUF6536"/>
    <property type="match status" value="1"/>
</dbReference>
<feature type="transmembrane region" description="Helical" evidence="1">
    <location>
        <begin position="561"/>
        <end position="584"/>
    </location>
</feature>
<keyword evidence="4" id="KW-1185">Reference proteome</keyword>
<evidence type="ECO:0000313" key="3">
    <source>
        <dbReference type="EMBL" id="KAF2142331.1"/>
    </source>
</evidence>
<gene>
    <name evidence="3" type="ORF">K452DRAFT_308025</name>
</gene>
<sequence>MAGKIQSIAKRQTYRRLESSSIFEDVELEPYPSHGPITPAPPPEISIPVHILPSEQLNRPLFIYEFSGWRGGLARSICAVGIVLLINLIFLNWACFKFGLAHSKGVFYRGDCETVDRLIMVAHLVINVLGTFLLGASNYGMQVLAAPTRDEVDEAHKRNSWLDIGAPSVRNFRYIDKRRAALWLVMGFSSIPLHLMYNSAVFASFAVNEYEVLIVTEDFVTLPNNSSMLNTSDPLEIQLKEKATNGSLLRRHTIDCIQDYDTRFQSKYRNLLAVTEQNDTEKAVLKRTGLRTVYTGGRDDWLCFEDAWNRCDTSEAKKNATTTGWILFNYKISYCLAEKGAPDMCSLNFSMTILIVVITANAAKLMAMIAMLKIFDTPTLVTLGDAVASFLERPCTVAGGLALYSGRCVSKRSVQPEWKFRPRAYSSTQYPRRWFNAPSKRKWAISISLVLGVLMGMIIGFTEGLKTLDREDVGIHFKGLWTIGFGAILPDSIVKLNLGEKPSTVLLIVIANCPQLALSLCYVMINQLLSNMSASREWANFAHVRKGLRVTRPRGHQRSTYYLQLPYVLSIPLLVLSVSMHYLVSQSLFLVNITIYDEFGDKSDYGLHTLGFSAIAIFFVIVVSALALLVVVCLGFISNKPGIPPAGFCSAAIAAACHPPPGEDNVDAALKPVQWGDVMADEEVLLDDGTKGLVGHCSFSAGEVRFPTERKLYR</sequence>
<feature type="domain" description="DUF6536" evidence="2">
    <location>
        <begin position="69"/>
        <end position="220"/>
    </location>
</feature>
<dbReference type="GeneID" id="54300621"/>
<evidence type="ECO:0000259" key="2">
    <source>
        <dbReference type="Pfam" id="PF20163"/>
    </source>
</evidence>
<feature type="transmembrane region" description="Helical" evidence="1">
    <location>
        <begin position="180"/>
        <end position="197"/>
    </location>
</feature>
<name>A0A6A6BIE4_9PEZI</name>
<dbReference type="PANTHER" id="PTHR35395">
    <property type="entry name" value="DUF6536 DOMAIN-CONTAINING PROTEIN"/>
    <property type="match status" value="1"/>
</dbReference>
<dbReference type="AlphaFoldDB" id="A0A6A6BIE4"/>